<gene>
    <name evidence="4" type="ORF">ACEG43_38940</name>
</gene>
<comment type="caution">
    <text evidence="4">The sequence shown here is derived from an EMBL/GenBank/DDBJ whole genome shotgun (WGS) entry which is preliminary data.</text>
</comment>
<dbReference type="Pfam" id="PF08666">
    <property type="entry name" value="SAF"/>
    <property type="match status" value="1"/>
</dbReference>
<reference evidence="4 5" key="1">
    <citation type="submission" date="2024-08" db="EMBL/GenBank/DDBJ databases">
        <title>Genome sequence of Streptomyces aureus CACIA-1.46HGO.</title>
        <authorList>
            <person name="Evangelista-Martinez Z."/>
        </authorList>
    </citation>
    <scope>NUCLEOTIDE SEQUENCE [LARGE SCALE GENOMIC DNA]</scope>
    <source>
        <strain evidence="4 5">CACIA-1.46HGO</strain>
    </source>
</reference>
<feature type="transmembrane region" description="Helical" evidence="2">
    <location>
        <begin position="35"/>
        <end position="53"/>
    </location>
</feature>
<evidence type="ECO:0000259" key="3">
    <source>
        <dbReference type="SMART" id="SM00858"/>
    </source>
</evidence>
<dbReference type="SMART" id="SM00858">
    <property type="entry name" value="SAF"/>
    <property type="match status" value="1"/>
</dbReference>
<dbReference type="Proteomes" id="UP001571476">
    <property type="component" value="Unassembled WGS sequence"/>
</dbReference>
<dbReference type="RefSeq" id="WP_328543517.1">
    <property type="nucleotide sequence ID" value="NZ_JBGOSP010000033.1"/>
</dbReference>
<protein>
    <submittedName>
        <fullName evidence="4">SAF domain-containing protein</fullName>
    </submittedName>
</protein>
<feature type="region of interest" description="Disordered" evidence="1">
    <location>
        <begin position="166"/>
        <end position="188"/>
    </location>
</feature>
<evidence type="ECO:0000256" key="2">
    <source>
        <dbReference type="SAM" id="Phobius"/>
    </source>
</evidence>
<dbReference type="CDD" id="cd11614">
    <property type="entry name" value="SAF_CpaB_FlgA_like"/>
    <property type="match status" value="1"/>
</dbReference>
<feature type="domain" description="SAF" evidence="3">
    <location>
        <begin position="63"/>
        <end position="126"/>
    </location>
</feature>
<keyword evidence="5" id="KW-1185">Reference proteome</keyword>
<accession>A0ABV4SUJ3</accession>
<evidence type="ECO:0000313" key="5">
    <source>
        <dbReference type="Proteomes" id="UP001571476"/>
    </source>
</evidence>
<feature type="region of interest" description="Disordered" evidence="1">
    <location>
        <begin position="1"/>
        <end position="27"/>
    </location>
</feature>
<keyword evidence="2" id="KW-1133">Transmembrane helix</keyword>
<keyword evidence="2" id="KW-0812">Transmembrane</keyword>
<keyword evidence="2" id="KW-0472">Membrane</keyword>
<sequence length="238" mass="24319">MDTTTPAPPPIAPPRQPDLPISAGAKKSSRAPRKLIQALVWTLAALVGALVAISQVNRAGDRVEVLAVAHDVQAGQVVKASDVTTASVAEDPALSPVPAADRSRIVGQRAAVDLRQGSLLTDSSVQSGGGLGDDLQVVGVEVKKGTAPRDELRPGDKVLAVVLPEQGAQSTTGTGAAKNGAEPEPESIEATVKSVGRTDATGSLVVNLAVPTTDGPQLAERAAAKRIALVRQPRDGKR</sequence>
<dbReference type="InterPro" id="IPR013974">
    <property type="entry name" value="SAF"/>
</dbReference>
<feature type="compositionally biased region" description="Pro residues" evidence="1">
    <location>
        <begin position="1"/>
        <end position="17"/>
    </location>
</feature>
<dbReference type="EMBL" id="JBGOSP010000033">
    <property type="protein sequence ID" value="MFA3842106.1"/>
    <property type="molecule type" value="Genomic_DNA"/>
</dbReference>
<evidence type="ECO:0000256" key="1">
    <source>
        <dbReference type="SAM" id="MobiDB-lite"/>
    </source>
</evidence>
<name>A0ABV4SUJ3_9ACTN</name>
<organism evidence="4 5">
    <name type="scientific">Streptomyces aureus</name>
    <dbReference type="NCBI Taxonomy" id="193461"/>
    <lineage>
        <taxon>Bacteria</taxon>
        <taxon>Bacillati</taxon>
        <taxon>Actinomycetota</taxon>
        <taxon>Actinomycetes</taxon>
        <taxon>Kitasatosporales</taxon>
        <taxon>Streptomycetaceae</taxon>
        <taxon>Streptomyces</taxon>
    </lineage>
</organism>
<proteinExistence type="predicted"/>
<evidence type="ECO:0000313" key="4">
    <source>
        <dbReference type="EMBL" id="MFA3842106.1"/>
    </source>
</evidence>